<dbReference type="InterPro" id="IPR001254">
    <property type="entry name" value="Trypsin_dom"/>
</dbReference>
<keyword evidence="14" id="KW-1015">Disulfide bond</keyword>
<evidence type="ECO:0000313" key="25">
    <source>
        <dbReference type="Ensembl" id="ENSLLTP00000020120.1"/>
    </source>
</evidence>
<dbReference type="CDD" id="cd00190">
    <property type="entry name" value="Tryp_SPc"/>
    <property type="match status" value="1"/>
</dbReference>
<keyword evidence="13" id="KW-0094">Blood coagulation</keyword>
<dbReference type="GeneTree" id="ENSGT00940000164059"/>
<dbReference type="GO" id="GO:0035821">
    <property type="term" value="P:modulation of process of another organism"/>
    <property type="evidence" value="ECO:0007669"/>
    <property type="project" value="UniProtKB-ARBA"/>
</dbReference>
<keyword evidence="11 23" id="KW-0720">Serine protease</keyword>
<feature type="domain" description="Peptidase S1" evidence="24">
    <location>
        <begin position="1"/>
        <end position="227"/>
    </location>
</feature>
<evidence type="ECO:0000256" key="11">
    <source>
        <dbReference type="ARBA" id="ARBA00022825"/>
    </source>
</evidence>
<dbReference type="InterPro" id="IPR001314">
    <property type="entry name" value="Peptidase_S1A"/>
</dbReference>
<evidence type="ECO:0000313" key="26">
    <source>
        <dbReference type="Proteomes" id="UP000694406"/>
    </source>
</evidence>
<dbReference type="GO" id="GO:0005794">
    <property type="term" value="C:Golgi apparatus"/>
    <property type="evidence" value="ECO:0007669"/>
    <property type="project" value="UniProtKB-SubCell"/>
</dbReference>
<evidence type="ECO:0000256" key="16">
    <source>
        <dbReference type="ARBA" id="ARBA00036045"/>
    </source>
</evidence>
<dbReference type="AlphaFoldDB" id="A0A8C5SKZ0"/>
<evidence type="ECO:0000256" key="21">
    <source>
        <dbReference type="ARBA" id="ARBA00042403"/>
    </source>
</evidence>
<dbReference type="Pfam" id="PF00089">
    <property type="entry name" value="Trypsin"/>
    <property type="match status" value="1"/>
</dbReference>
<evidence type="ECO:0000256" key="6">
    <source>
        <dbReference type="ARBA" id="ARBA00022670"/>
    </source>
</evidence>
<dbReference type="PRINTS" id="PR00722">
    <property type="entry name" value="CHYMOTRYPSIN"/>
</dbReference>
<accession>A0A8C5SKZ0</accession>
<proteinExistence type="inferred from homology"/>
<keyword evidence="10" id="KW-0256">Endoplasmic reticulum</keyword>
<dbReference type="InterPro" id="IPR009003">
    <property type="entry name" value="Peptidase_S1_PA"/>
</dbReference>
<evidence type="ECO:0000256" key="3">
    <source>
        <dbReference type="ARBA" id="ARBA00004613"/>
    </source>
</evidence>
<evidence type="ECO:0000256" key="22">
    <source>
        <dbReference type="ARBA" id="ARBA00042906"/>
    </source>
</evidence>
<comment type="similarity">
    <text evidence="4">Belongs to the peptidase S1 family. Snake venom subfamily.</text>
</comment>
<organism evidence="25 26">
    <name type="scientific">Laticauda laticaudata</name>
    <name type="common">Blue-ringed sea krait</name>
    <name type="synonym">Blue-lipped sea krait</name>
    <dbReference type="NCBI Taxonomy" id="8630"/>
    <lineage>
        <taxon>Eukaryota</taxon>
        <taxon>Metazoa</taxon>
        <taxon>Chordata</taxon>
        <taxon>Craniata</taxon>
        <taxon>Vertebrata</taxon>
        <taxon>Euteleostomi</taxon>
        <taxon>Lepidosauria</taxon>
        <taxon>Squamata</taxon>
        <taxon>Bifurcata</taxon>
        <taxon>Unidentata</taxon>
        <taxon>Episquamata</taxon>
        <taxon>Toxicofera</taxon>
        <taxon>Serpentes</taxon>
        <taxon>Colubroidea</taxon>
        <taxon>Elapidae</taxon>
        <taxon>Laticaudinae</taxon>
        <taxon>Laticauda</taxon>
    </lineage>
</organism>
<keyword evidence="5" id="KW-0964">Secreted</keyword>
<evidence type="ECO:0000256" key="18">
    <source>
        <dbReference type="ARBA" id="ARBA00038995"/>
    </source>
</evidence>
<dbReference type="Ensembl" id="ENSLLTT00000020864.1">
    <property type="protein sequence ID" value="ENSLLTP00000020120.1"/>
    <property type="gene ID" value="ENSLLTG00000015068.1"/>
</dbReference>
<evidence type="ECO:0000259" key="24">
    <source>
        <dbReference type="PROSITE" id="PS50240"/>
    </source>
</evidence>
<keyword evidence="9 23" id="KW-0378">Hydrolase</keyword>
<evidence type="ECO:0000256" key="8">
    <source>
        <dbReference type="ARBA" id="ARBA00022729"/>
    </source>
</evidence>
<reference evidence="25" key="2">
    <citation type="submission" date="2025-09" db="UniProtKB">
        <authorList>
            <consortium name="Ensembl"/>
        </authorList>
    </citation>
    <scope>IDENTIFICATION</scope>
</reference>
<evidence type="ECO:0000256" key="13">
    <source>
        <dbReference type="ARBA" id="ARBA00023084"/>
    </source>
</evidence>
<dbReference type="EC" id="3.4.21.69" evidence="18"/>
<dbReference type="GO" id="GO:0007596">
    <property type="term" value="P:blood coagulation"/>
    <property type="evidence" value="ECO:0007669"/>
    <property type="project" value="UniProtKB-KW"/>
</dbReference>
<evidence type="ECO:0000256" key="7">
    <source>
        <dbReference type="ARBA" id="ARBA00022696"/>
    </source>
</evidence>
<dbReference type="PROSITE" id="PS50240">
    <property type="entry name" value="TRYPSIN_DOM"/>
    <property type="match status" value="1"/>
</dbReference>
<dbReference type="SUPFAM" id="SSF50494">
    <property type="entry name" value="Trypsin-like serine proteases"/>
    <property type="match status" value="1"/>
</dbReference>
<dbReference type="PROSITE" id="PS00135">
    <property type="entry name" value="TRYPSIN_SER"/>
    <property type="match status" value="1"/>
</dbReference>
<name>A0A8C5SKZ0_LATLA</name>
<evidence type="ECO:0000256" key="2">
    <source>
        <dbReference type="ARBA" id="ARBA00004555"/>
    </source>
</evidence>
<evidence type="ECO:0000256" key="1">
    <source>
        <dbReference type="ARBA" id="ARBA00004240"/>
    </source>
</evidence>
<dbReference type="InterPro" id="IPR043504">
    <property type="entry name" value="Peptidase_S1_PA_chymotrypsin"/>
</dbReference>
<evidence type="ECO:0000256" key="14">
    <source>
        <dbReference type="ARBA" id="ARBA00023157"/>
    </source>
</evidence>
<dbReference type="GO" id="GO:0005615">
    <property type="term" value="C:extracellular space"/>
    <property type="evidence" value="ECO:0007669"/>
    <property type="project" value="TreeGrafter"/>
</dbReference>
<protein>
    <recommendedName>
        <fullName evidence="19">Vitamin K-dependent protein C</fullName>
        <ecNumber evidence="18">3.4.21.69</ecNumber>
    </recommendedName>
    <alternativeName>
        <fullName evidence="22">Anticoagulant protein C</fullName>
    </alternativeName>
    <alternativeName>
        <fullName evidence="20">Autoprothrombin IIA</fullName>
    </alternativeName>
    <alternativeName>
        <fullName evidence="21">Blood coagulation factor XIV</fullName>
    </alternativeName>
</protein>
<keyword evidence="15" id="KW-0325">Glycoprotein</keyword>
<evidence type="ECO:0000256" key="4">
    <source>
        <dbReference type="ARBA" id="ARBA00009228"/>
    </source>
</evidence>
<dbReference type="PROSITE" id="PS00134">
    <property type="entry name" value="TRYPSIN_HIS"/>
    <property type="match status" value="1"/>
</dbReference>
<dbReference type="SMART" id="SM00020">
    <property type="entry name" value="Tryp_SPc"/>
    <property type="match status" value="1"/>
</dbReference>
<dbReference type="Gene3D" id="2.40.10.10">
    <property type="entry name" value="Trypsin-like serine proteases"/>
    <property type="match status" value="2"/>
</dbReference>
<reference evidence="25" key="1">
    <citation type="submission" date="2025-08" db="UniProtKB">
        <authorList>
            <consortium name="Ensembl"/>
        </authorList>
    </citation>
    <scope>IDENTIFICATION</scope>
</reference>
<dbReference type="GO" id="GO:0005783">
    <property type="term" value="C:endoplasmic reticulum"/>
    <property type="evidence" value="ECO:0007669"/>
    <property type="project" value="UniProtKB-SubCell"/>
</dbReference>
<comment type="catalytic activity">
    <reaction evidence="16">
        <text>Degradation of blood coagulation factors Va and VIIIa.</text>
        <dbReference type="EC" id="3.4.21.69"/>
    </reaction>
</comment>
<dbReference type="InterPro" id="IPR050442">
    <property type="entry name" value="Peptidase_S1_coag_factors"/>
</dbReference>
<comment type="subcellular location">
    <subcellularLocation>
        <location evidence="1">Endoplasmic reticulum</location>
    </subcellularLocation>
    <subcellularLocation>
        <location evidence="2">Golgi apparatus</location>
    </subcellularLocation>
    <subcellularLocation>
        <location evidence="3">Secreted</location>
    </subcellularLocation>
</comment>
<evidence type="ECO:0000256" key="17">
    <source>
        <dbReference type="ARBA" id="ARBA00037553"/>
    </source>
</evidence>
<dbReference type="PANTHER" id="PTHR24278">
    <property type="entry name" value="COAGULATION FACTOR"/>
    <property type="match status" value="1"/>
</dbReference>
<dbReference type="PANTHER" id="PTHR24278:SF0">
    <property type="entry name" value="VITAMIN K-DEPENDENT PROTEIN C"/>
    <property type="match status" value="1"/>
</dbReference>
<evidence type="ECO:0000256" key="5">
    <source>
        <dbReference type="ARBA" id="ARBA00022525"/>
    </source>
</evidence>
<sequence length="228" mass="25488">EHTTSFSFPLQVMLGNSAGEFKCGGVLIHPAWVLTAAHCVFKEPRIKLTFVTWLFSESGFPIDFIFYHENYSSVTYDNDIAILHLSHPVVVNKYIIPICLPTQNLANQQLMTEGIQTIVTGWGSQSANHKKNFSSVLHFIEIPVASRNDCIHSMWNSLTDNMFCAGIQGDIRDSCHGDSGGPMVVKFKNTWFLVGIVSWGEGCGDPNNFGIYTKISSYLDWISQKMKS</sequence>
<dbReference type="InterPro" id="IPR018114">
    <property type="entry name" value="TRYPSIN_HIS"/>
</dbReference>
<evidence type="ECO:0000256" key="20">
    <source>
        <dbReference type="ARBA" id="ARBA00041306"/>
    </source>
</evidence>
<keyword evidence="7" id="KW-0356">Hemostasis</keyword>
<keyword evidence="8" id="KW-0732">Signal</keyword>
<evidence type="ECO:0000256" key="15">
    <source>
        <dbReference type="ARBA" id="ARBA00023180"/>
    </source>
</evidence>
<evidence type="ECO:0000256" key="9">
    <source>
        <dbReference type="ARBA" id="ARBA00022801"/>
    </source>
</evidence>
<keyword evidence="26" id="KW-1185">Reference proteome</keyword>
<evidence type="ECO:0000256" key="19">
    <source>
        <dbReference type="ARBA" id="ARBA00040219"/>
    </source>
</evidence>
<evidence type="ECO:0000256" key="12">
    <source>
        <dbReference type="ARBA" id="ARBA00023034"/>
    </source>
</evidence>
<keyword evidence="12" id="KW-0333">Golgi apparatus</keyword>
<dbReference type="Proteomes" id="UP000694406">
    <property type="component" value="Unplaced"/>
</dbReference>
<evidence type="ECO:0000256" key="10">
    <source>
        <dbReference type="ARBA" id="ARBA00022824"/>
    </source>
</evidence>
<dbReference type="GO" id="GO:0004252">
    <property type="term" value="F:serine-type endopeptidase activity"/>
    <property type="evidence" value="ECO:0007669"/>
    <property type="project" value="UniProtKB-EC"/>
</dbReference>
<comment type="function">
    <text evidence="17">Protein C is a vitamin K-dependent serine protease that regulates blood coagulation by inactivating factors Va and VIIIa in the presence of calcium ions and phospholipids. Exerts a protective effect on the endothelial cell barrier function.</text>
</comment>
<evidence type="ECO:0000256" key="23">
    <source>
        <dbReference type="RuleBase" id="RU363034"/>
    </source>
</evidence>
<dbReference type="GO" id="GO:0030195">
    <property type="term" value="P:negative regulation of blood coagulation"/>
    <property type="evidence" value="ECO:0007669"/>
    <property type="project" value="TreeGrafter"/>
</dbReference>
<keyword evidence="6 23" id="KW-0645">Protease</keyword>
<dbReference type="FunFam" id="2.40.10.10:FF:000120">
    <property type="entry name" value="Putative serine protease"/>
    <property type="match status" value="1"/>
</dbReference>
<dbReference type="InterPro" id="IPR033116">
    <property type="entry name" value="TRYPSIN_SER"/>
</dbReference>
<dbReference type="GO" id="GO:0006508">
    <property type="term" value="P:proteolysis"/>
    <property type="evidence" value="ECO:0007669"/>
    <property type="project" value="UniProtKB-KW"/>
</dbReference>